<proteinExistence type="predicted"/>
<accession>A0A4Z2ELS6</accession>
<reference evidence="2 3" key="1">
    <citation type="submission" date="2019-03" db="EMBL/GenBank/DDBJ databases">
        <title>First draft genome of Liparis tanakae, snailfish: a comprehensive survey of snailfish specific genes.</title>
        <authorList>
            <person name="Kim W."/>
            <person name="Song I."/>
            <person name="Jeong J.-H."/>
            <person name="Kim D."/>
            <person name="Kim S."/>
            <person name="Ryu S."/>
            <person name="Song J.Y."/>
            <person name="Lee S.K."/>
        </authorList>
    </citation>
    <scope>NUCLEOTIDE SEQUENCE [LARGE SCALE GENOMIC DNA]</scope>
    <source>
        <tissue evidence="2">Muscle</tissue>
    </source>
</reference>
<organism evidence="2 3">
    <name type="scientific">Liparis tanakae</name>
    <name type="common">Tanaka's snailfish</name>
    <dbReference type="NCBI Taxonomy" id="230148"/>
    <lineage>
        <taxon>Eukaryota</taxon>
        <taxon>Metazoa</taxon>
        <taxon>Chordata</taxon>
        <taxon>Craniata</taxon>
        <taxon>Vertebrata</taxon>
        <taxon>Euteleostomi</taxon>
        <taxon>Actinopterygii</taxon>
        <taxon>Neopterygii</taxon>
        <taxon>Teleostei</taxon>
        <taxon>Neoteleostei</taxon>
        <taxon>Acanthomorphata</taxon>
        <taxon>Eupercaria</taxon>
        <taxon>Perciformes</taxon>
        <taxon>Cottioidei</taxon>
        <taxon>Cottales</taxon>
        <taxon>Liparidae</taxon>
        <taxon>Liparis</taxon>
    </lineage>
</organism>
<evidence type="ECO:0000256" key="1">
    <source>
        <dbReference type="SAM" id="MobiDB-lite"/>
    </source>
</evidence>
<dbReference type="Proteomes" id="UP000314294">
    <property type="component" value="Unassembled WGS sequence"/>
</dbReference>
<evidence type="ECO:0000313" key="2">
    <source>
        <dbReference type="EMBL" id="TNN29803.1"/>
    </source>
</evidence>
<protein>
    <submittedName>
        <fullName evidence="2">Uncharacterized protein</fullName>
    </submittedName>
</protein>
<evidence type="ECO:0000313" key="3">
    <source>
        <dbReference type="Proteomes" id="UP000314294"/>
    </source>
</evidence>
<dbReference type="EMBL" id="SRLO01005185">
    <property type="protein sequence ID" value="TNN29803.1"/>
    <property type="molecule type" value="Genomic_DNA"/>
</dbReference>
<keyword evidence="3" id="KW-1185">Reference proteome</keyword>
<sequence>MTRAGEPLVSETTRRLTSPQAAPDRRRPQNQHLLADPVFHPYWFKTYWFPYARVVFSSRLQRGSVSLTRPVTQSQTYCWRSSSHSSSPYVNDGDDLEEGDDEQRNGAHVGVKDLHPVVPRTQGEDESDEEGCGADAR</sequence>
<feature type="compositionally biased region" description="Acidic residues" evidence="1">
    <location>
        <begin position="124"/>
        <end position="137"/>
    </location>
</feature>
<gene>
    <name evidence="2" type="ORF">EYF80_060048</name>
</gene>
<feature type="region of interest" description="Disordered" evidence="1">
    <location>
        <begin position="65"/>
        <end position="137"/>
    </location>
</feature>
<feature type="compositionally biased region" description="Basic and acidic residues" evidence="1">
    <location>
        <begin position="102"/>
        <end position="115"/>
    </location>
</feature>
<feature type="compositionally biased region" description="Polar residues" evidence="1">
    <location>
        <begin position="65"/>
        <end position="89"/>
    </location>
</feature>
<dbReference type="AlphaFoldDB" id="A0A4Z2ELS6"/>
<feature type="region of interest" description="Disordered" evidence="1">
    <location>
        <begin position="1"/>
        <end position="31"/>
    </location>
</feature>
<name>A0A4Z2ELS6_9TELE</name>
<feature type="compositionally biased region" description="Acidic residues" evidence="1">
    <location>
        <begin position="92"/>
        <end position="101"/>
    </location>
</feature>
<comment type="caution">
    <text evidence="2">The sequence shown here is derived from an EMBL/GenBank/DDBJ whole genome shotgun (WGS) entry which is preliminary data.</text>
</comment>